<evidence type="ECO:0008006" key="11">
    <source>
        <dbReference type="Google" id="ProtNLM"/>
    </source>
</evidence>
<keyword evidence="4 8" id="KW-1133">Transmembrane helix</keyword>
<dbReference type="FunFam" id="1.20.1250.20:FF:000065">
    <property type="entry name" value="Putative MFS pantothenate transporter"/>
    <property type="match status" value="1"/>
</dbReference>
<feature type="transmembrane region" description="Helical" evidence="8">
    <location>
        <begin position="465"/>
        <end position="486"/>
    </location>
</feature>
<dbReference type="AlphaFoldDB" id="A0A2U3E440"/>
<feature type="transmembrane region" description="Helical" evidence="8">
    <location>
        <begin position="398"/>
        <end position="417"/>
    </location>
</feature>
<organism evidence="9 10">
    <name type="scientific">Purpureocillium lilacinum</name>
    <name type="common">Paecilomyces lilacinus</name>
    <dbReference type="NCBI Taxonomy" id="33203"/>
    <lineage>
        <taxon>Eukaryota</taxon>
        <taxon>Fungi</taxon>
        <taxon>Dikarya</taxon>
        <taxon>Ascomycota</taxon>
        <taxon>Pezizomycotina</taxon>
        <taxon>Sordariomycetes</taxon>
        <taxon>Hypocreomycetidae</taxon>
        <taxon>Hypocreales</taxon>
        <taxon>Ophiocordycipitaceae</taxon>
        <taxon>Purpureocillium</taxon>
    </lineage>
</organism>
<evidence type="ECO:0000256" key="1">
    <source>
        <dbReference type="ARBA" id="ARBA00004141"/>
    </source>
</evidence>
<evidence type="ECO:0000256" key="8">
    <source>
        <dbReference type="SAM" id="Phobius"/>
    </source>
</evidence>
<feature type="transmembrane region" description="Helical" evidence="8">
    <location>
        <begin position="114"/>
        <end position="134"/>
    </location>
</feature>
<comment type="subcellular location">
    <subcellularLocation>
        <location evidence="1">Membrane</location>
        <topology evidence="1">Multi-pass membrane protein</topology>
    </subcellularLocation>
</comment>
<accession>A0A2U3E440</accession>
<feature type="transmembrane region" description="Helical" evidence="8">
    <location>
        <begin position="234"/>
        <end position="257"/>
    </location>
</feature>
<dbReference type="InterPro" id="IPR036259">
    <property type="entry name" value="MFS_trans_sf"/>
</dbReference>
<feature type="transmembrane region" description="Helical" evidence="8">
    <location>
        <begin position="167"/>
        <end position="189"/>
    </location>
</feature>
<comment type="similarity">
    <text evidence="6">Belongs to the major facilitator superfamily. Allantoate permease family.</text>
</comment>
<dbReference type="EMBL" id="LCWV01000012">
    <property type="protein sequence ID" value="PWI69246.1"/>
    <property type="molecule type" value="Genomic_DNA"/>
</dbReference>
<gene>
    <name evidence="9" type="ORF">PCL_00893</name>
</gene>
<protein>
    <recommendedName>
        <fullName evidence="11">Major facilitator superfamily (MFS) profile domain-containing protein</fullName>
    </recommendedName>
</protein>
<keyword evidence="2" id="KW-0813">Transport</keyword>
<dbReference type="Proteomes" id="UP000245956">
    <property type="component" value="Unassembled WGS sequence"/>
</dbReference>
<evidence type="ECO:0000313" key="9">
    <source>
        <dbReference type="EMBL" id="PWI69246.1"/>
    </source>
</evidence>
<evidence type="ECO:0000256" key="2">
    <source>
        <dbReference type="ARBA" id="ARBA00022448"/>
    </source>
</evidence>
<evidence type="ECO:0000256" key="5">
    <source>
        <dbReference type="ARBA" id="ARBA00023136"/>
    </source>
</evidence>
<dbReference type="InterPro" id="IPR011701">
    <property type="entry name" value="MFS"/>
</dbReference>
<sequence>MVLSPPENSPPSTPSQDSNMASAAKTIVAQTDRPLPKSPCCGPKRRPPARRWFHWHEPGTTKEEKWLLFKLDFFILTYTCLTFFVKYLDQTNITNAYISGMKEDLNLRQNELNWLSTFFNIGIIIGSPFTTTALTVIQPRYWLPACTVVWSVFVLCMYKAADVKTLYILRFFCGLAESGVLPGAWYIIGSWYRKSEIARRTALFYFSAIGGLMLSGYIQAGLYHNMNNRLGLAAWRWLFIFDFIISIPIAVLGFFVCPDEPKAKRMWWMTESERQRCIQRLAEEDRDSQPVRWSWRTFAQLFKCWQPYGFCIAWGTLELTCAVNLQRWMALWLKTLRMGIPNTASSRSTPCPRSLVACSFTADYLQDTSVVIAALAVVQLIGYIIFCVWPASESTIMAAFYVSSAYGAIGPLMGSWLNSCSGGDKVLRALSSALMSSIGFTFGTIAQQTMFPVSQAPQFKQTHGFLFGTGWVVFTIIWCGAVLPLMERLCSCRQPSSQDCCGERQESDPVRTVASAA</sequence>
<feature type="transmembrane region" description="Helical" evidence="8">
    <location>
        <begin position="426"/>
        <end position="445"/>
    </location>
</feature>
<evidence type="ECO:0000256" key="4">
    <source>
        <dbReference type="ARBA" id="ARBA00022989"/>
    </source>
</evidence>
<name>A0A2U3E440_PURLI</name>
<evidence type="ECO:0000313" key="10">
    <source>
        <dbReference type="Proteomes" id="UP000245956"/>
    </source>
</evidence>
<feature type="transmembrane region" description="Helical" evidence="8">
    <location>
        <begin position="201"/>
        <end position="222"/>
    </location>
</feature>
<dbReference type="GO" id="GO:0016020">
    <property type="term" value="C:membrane"/>
    <property type="evidence" value="ECO:0007669"/>
    <property type="project" value="UniProtKB-SubCell"/>
</dbReference>
<proteinExistence type="inferred from homology"/>
<comment type="caution">
    <text evidence="9">The sequence shown here is derived from an EMBL/GenBank/DDBJ whole genome shotgun (WGS) entry which is preliminary data.</text>
</comment>
<dbReference type="PANTHER" id="PTHR43791">
    <property type="entry name" value="PERMEASE-RELATED"/>
    <property type="match status" value="1"/>
</dbReference>
<feature type="region of interest" description="Disordered" evidence="7">
    <location>
        <begin position="1"/>
        <end position="41"/>
    </location>
</feature>
<dbReference type="PANTHER" id="PTHR43791:SF39">
    <property type="entry name" value="TRANSPORTER LIZ1_SEO1, PUTATIVE (AFU_ORTHOLOGUE AFUA_3G00980)-RELATED"/>
    <property type="match status" value="1"/>
</dbReference>
<dbReference type="Pfam" id="PF07690">
    <property type="entry name" value="MFS_1"/>
    <property type="match status" value="1"/>
</dbReference>
<dbReference type="GO" id="GO:0022857">
    <property type="term" value="F:transmembrane transporter activity"/>
    <property type="evidence" value="ECO:0007669"/>
    <property type="project" value="InterPro"/>
</dbReference>
<evidence type="ECO:0000256" key="7">
    <source>
        <dbReference type="SAM" id="MobiDB-lite"/>
    </source>
</evidence>
<feature type="transmembrane region" description="Helical" evidence="8">
    <location>
        <begin position="370"/>
        <end position="392"/>
    </location>
</feature>
<reference evidence="9 10" key="1">
    <citation type="journal article" date="2016" name="Front. Microbiol.">
        <title>Genome and transcriptome sequences reveal the specific parasitism of the nematophagous Purpureocillium lilacinum 36-1.</title>
        <authorList>
            <person name="Xie J."/>
            <person name="Li S."/>
            <person name="Mo C."/>
            <person name="Xiao X."/>
            <person name="Peng D."/>
            <person name="Wang G."/>
            <person name="Xiao Y."/>
        </authorList>
    </citation>
    <scope>NUCLEOTIDE SEQUENCE [LARGE SCALE GENOMIC DNA]</scope>
    <source>
        <strain evidence="9 10">36-1</strain>
    </source>
</reference>
<dbReference type="Gene3D" id="1.20.1250.20">
    <property type="entry name" value="MFS general substrate transporter like domains"/>
    <property type="match status" value="1"/>
</dbReference>
<keyword evidence="5 8" id="KW-0472">Membrane</keyword>
<evidence type="ECO:0000256" key="3">
    <source>
        <dbReference type="ARBA" id="ARBA00022692"/>
    </source>
</evidence>
<evidence type="ECO:0000256" key="6">
    <source>
        <dbReference type="ARBA" id="ARBA00037968"/>
    </source>
</evidence>
<feature type="transmembrane region" description="Helical" evidence="8">
    <location>
        <begin position="67"/>
        <end position="85"/>
    </location>
</feature>
<dbReference type="SUPFAM" id="SSF103473">
    <property type="entry name" value="MFS general substrate transporter"/>
    <property type="match status" value="1"/>
</dbReference>
<keyword evidence="3 8" id="KW-0812">Transmembrane</keyword>